<evidence type="ECO:0000256" key="2">
    <source>
        <dbReference type="ARBA" id="ARBA00022771"/>
    </source>
</evidence>
<dbReference type="Pfam" id="PF20826">
    <property type="entry name" value="PHD_5"/>
    <property type="match status" value="1"/>
</dbReference>
<evidence type="ECO:0000256" key="4">
    <source>
        <dbReference type="SAM" id="MobiDB-lite"/>
    </source>
</evidence>
<name>A0ABR2KCW3_9EUKA</name>
<keyword evidence="7" id="KW-1185">Reference proteome</keyword>
<evidence type="ECO:0000259" key="5">
    <source>
        <dbReference type="SMART" id="SM00249"/>
    </source>
</evidence>
<reference evidence="6 7" key="1">
    <citation type="submission" date="2024-04" db="EMBL/GenBank/DDBJ databases">
        <title>Tritrichomonas musculus Genome.</title>
        <authorList>
            <person name="Alves-Ferreira E."/>
            <person name="Grigg M."/>
            <person name="Lorenzi H."/>
            <person name="Galac M."/>
        </authorList>
    </citation>
    <scope>NUCLEOTIDE SEQUENCE [LARGE SCALE GENOMIC DNA]</scope>
    <source>
        <strain evidence="6 7">EAF2021</strain>
    </source>
</reference>
<feature type="domain" description="Zinc finger PHD-type" evidence="5">
    <location>
        <begin position="58"/>
        <end position="102"/>
    </location>
</feature>
<evidence type="ECO:0000313" key="7">
    <source>
        <dbReference type="Proteomes" id="UP001470230"/>
    </source>
</evidence>
<dbReference type="SUPFAM" id="SSF57903">
    <property type="entry name" value="FYVE/PHD zinc finger"/>
    <property type="match status" value="1"/>
</dbReference>
<dbReference type="Proteomes" id="UP001470230">
    <property type="component" value="Unassembled WGS sequence"/>
</dbReference>
<dbReference type="PROSITE" id="PS01359">
    <property type="entry name" value="ZF_PHD_1"/>
    <property type="match status" value="1"/>
</dbReference>
<dbReference type="SMART" id="SM00249">
    <property type="entry name" value="PHD"/>
    <property type="match status" value="1"/>
</dbReference>
<keyword evidence="2" id="KW-0863">Zinc-finger</keyword>
<evidence type="ECO:0000313" key="6">
    <source>
        <dbReference type="EMBL" id="KAK8888968.1"/>
    </source>
</evidence>
<dbReference type="InterPro" id="IPR011011">
    <property type="entry name" value="Znf_FYVE_PHD"/>
</dbReference>
<evidence type="ECO:0000256" key="1">
    <source>
        <dbReference type="ARBA" id="ARBA00022723"/>
    </source>
</evidence>
<protein>
    <recommendedName>
        <fullName evidence="5">Zinc finger PHD-type domain-containing protein</fullName>
    </recommendedName>
</protein>
<keyword evidence="1" id="KW-0479">Metal-binding</keyword>
<evidence type="ECO:0000256" key="3">
    <source>
        <dbReference type="ARBA" id="ARBA00022833"/>
    </source>
</evidence>
<dbReference type="EMBL" id="JAPFFF010000005">
    <property type="protein sequence ID" value="KAK8888968.1"/>
    <property type="molecule type" value="Genomic_DNA"/>
</dbReference>
<comment type="caution">
    <text evidence="6">The sequence shown here is derived from an EMBL/GenBank/DDBJ whole genome shotgun (WGS) entry which is preliminary data.</text>
</comment>
<proteinExistence type="predicted"/>
<keyword evidence="3" id="KW-0862">Zinc</keyword>
<organism evidence="6 7">
    <name type="scientific">Tritrichomonas musculus</name>
    <dbReference type="NCBI Taxonomy" id="1915356"/>
    <lineage>
        <taxon>Eukaryota</taxon>
        <taxon>Metamonada</taxon>
        <taxon>Parabasalia</taxon>
        <taxon>Tritrichomonadida</taxon>
        <taxon>Tritrichomonadidae</taxon>
        <taxon>Tritrichomonas</taxon>
    </lineage>
</organism>
<feature type="compositionally biased region" description="Acidic residues" evidence="4">
    <location>
        <begin position="170"/>
        <end position="189"/>
    </location>
</feature>
<dbReference type="Gene3D" id="3.30.40.10">
    <property type="entry name" value="Zinc/RING finger domain, C3HC4 (zinc finger)"/>
    <property type="match status" value="1"/>
</dbReference>
<feature type="region of interest" description="Disordered" evidence="4">
    <location>
        <begin position="167"/>
        <end position="189"/>
    </location>
</feature>
<sequence length="189" mass="21456">MSDSQSNESDTKKALIDAMAQIIPSIPDFSCTNEDIDMSNPENFSKPPKIHNQVVNVRCICKLKHETGDMIQCQSCQNWLHANCIHLKNSQQVNSYICIYCQYDVSLTVRNFITSQASKFRNVLEQISNQSETTSVKDKPIIPPLLKMIQEIERSLKMIPSFLPLNENSSQEESEFYDDDDEGSNEGDA</sequence>
<gene>
    <name evidence="6" type="ORF">M9Y10_033709</name>
</gene>
<dbReference type="InterPro" id="IPR019786">
    <property type="entry name" value="Zinc_finger_PHD-type_CS"/>
</dbReference>
<dbReference type="InterPro" id="IPR013083">
    <property type="entry name" value="Znf_RING/FYVE/PHD"/>
</dbReference>
<dbReference type="InterPro" id="IPR001965">
    <property type="entry name" value="Znf_PHD"/>
</dbReference>
<accession>A0ABR2KCW3</accession>